<dbReference type="Gene3D" id="3.40.50.880">
    <property type="match status" value="1"/>
</dbReference>
<dbReference type="InterPro" id="IPR029062">
    <property type="entry name" value="Class_I_gatase-like"/>
</dbReference>
<keyword evidence="2" id="KW-0456">Lyase</keyword>
<dbReference type="Pfam" id="PF01965">
    <property type="entry name" value="DJ-1_PfpI"/>
    <property type="match status" value="1"/>
</dbReference>
<proteinExistence type="predicted"/>
<dbReference type="SUPFAM" id="SSF52317">
    <property type="entry name" value="Class I glutamine amidotransferase-like"/>
    <property type="match status" value="1"/>
</dbReference>
<dbReference type="EMBL" id="JASVDS010000001">
    <property type="protein sequence ID" value="MDL5030858.1"/>
    <property type="molecule type" value="Genomic_DNA"/>
</dbReference>
<sequence>MPAHPLTIGLLIFDEVELLDMAGPYEVFTTATRMHARMHAGAPPLFTVRTLASRADPVRARAGLALQPEGTLDAHPPLDCLIVPGGVIDAELGNTALLAWIAAQARTVPLLASVCTGALLLAQAGVLDGREATTHWEDLDALRRLRPGLRVVEGRRWVDAGPVVTSAGISAGIDMSLHLVERLHSRALALRTARQLDFDWTESHD</sequence>
<evidence type="ECO:0000313" key="2">
    <source>
        <dbReference type="EMBL" id="MDL5030858.1"/>
    </source>
</evidence>
<feature type="domain" description="DJ-1/PfpI" evidence="1">
    <location>
        <begin position="9"/>
        <end position="181"/>
    </location>
</feature>
<reference evidence="2 3" key="1">
    <citation type="submission" date="2023-06" db="EMBL/GenBank/DDBJ databases">
        <title>Pelomonas sp. APW6 16S ribosomal RNA gene genome sequencing and assembly.</title>
        <authorList>
            <person name="Woo H."/>
        </authorList>
    </citation>
    <scope>NUCLEOTIDE SEQUENCE [LARGE SCALE GENOMIC DNA]</scope>
    <source>
        <strain evidence="2 3">APW6</strain>
    </source>
</reference>
<evidence type="ECO:0000313" key="3">
    <source>
        <dbReference type="Proteomes" id="UP001238603"/>
    </source>
</evidence>
<dbReference type="InterPro" id="IPR002818">
    <property type="entry name" value="DJ-1/PfpI"/>
</dbReference>
<dbReference type="GO" id="GO:0016829">
    <property type="term" value="F:lyase activity"/>
    <property type="evidence" value="ECO:0007669"/>
    <property type="project" value="UniProtKB-KW"/>
</dbReference>
<gene>
    <name evidence="2" type="ORF">QRD43_02975</name>
</gene>
<organism evidence="2 3">
    <name type="scientific">Roseateles subflavus</name>
    <dbReference type="NCBI Taxonomy" id="3053353"/>
    <lineage>
        <taxon>Bacteria</taxon>
        <taxon>Pseudomonadati</taxon>
        <taxon>Pseudomonadota</taxon>
        <taxon>Betaproteobacteria</taxon>
        <taxon>Burkholderiales</taxon>
        <taxon>Sphaerotilaceae</taxon>
        <taxon>Roseateles</taxon>
    </lineage>
</organism>
<keyword evidence="3" id="KW-1185">Reference proteome</keyword>
<name>A0ABT7LDC3_9BURK</name>
<dbReference type="CDD" id="cd03139">
    <property type="entry name" value="GATase1_PfpI_2"/>
    <property type="match status" value="1"/>
</dbReference>
<accession>A0ABT7LDC3</accession>
<evidence type="ECO:0000259" key="1">
    <source>
        <dbReference type="Pfam" id="PF01965"/>
    </source>
</evidence>
<protein>
    <submittedName>
        <fullName evidence="2">DJ-1/PfpI family protein</fullName>
        <ecNumber evidence="2">4.2.1.-</ecNumber>
    </submittedName>
</protein>
<dbReference type="EC" id="4.2.1.-" evidence="2"/>
<dbReference type="InterPro" id="IPR052158">
    <property type="entry name" value="INH-QAR"/>
</dbReference>
<dbReference type="Proteomes" id="UP001238603">
    <property type="component" value="Unassembled WGS sequence"/>
</dbReference>
<dbReference type="PANTHER" id="PTHR43130">
    <property type="entry name" value="ARAC-FAMILY TRANSCRIPTIONAL REGULATOR"/>
    <property type="match status" value="1"/>
</dbReference>
<dbReference type="PANTHER" id="PTHR43130:SF14">
    <property type="entry name" value="DJ-1_PFPI DOMAIN-CONTAINING PROTEIN"/>
    <property type="match status" value="1"/>
</dbReference>
<comment type="caution">
    <text evidence="2">The sequence shown here is derived from an EMBL/GenBank/DDBJ whole genome shotgun (WGS) entry which is preliminary data.</text>
</comment>
<dbReference type="RefSeq" id="WP_285980984.1">
    <property type="nucleotide sequence ID" value="NZ_JASVDS010000001.1"/>
</dbReference>